<keyword evidence="5 8" id="KW-0233">DNA recombination</keyword>
<dbReference type="Proteomes" id="UP000614811">
    <property type="component" value="Unassembled WGS sequence"/>
</dbReference>
<dbReference type="Gene3D" id="1.20.1440.120">
    <property type="entry name" value="Recombination protein O, C-terminal domain"/>
    <property type="match status" value="1"/>
</dbReference>
<gene>
    <name evidence="8 10" type="primary">recO</name>
    <name evidence="10" type="ORF">GCM10008090_18780</name>
</gene>
<dbReference type="AlphaFoldDB" id="A0A918VMU5"/>
<organism evidence="10 11">
    <name type="scientific">Arenicella chitinivorans</name>
    <dbReference type="NCBI Taxonomy" id="1329800"/>
    <lineage>
        <taxon>Bacteria</taxon>
        <taxon>Pseudomonadati</taxon>
        <taxon>Pseudomonadota</taxon>
        <taxon>Gammaproteobacteria</taxon>
        <taxon>Arenicellales</taxon>
        <taxon>Arenicellaceae</taxon>
        <taxon>Arenicella</taxon>
    </lineage>
</organism>
<proteinExistence type="inferred from homology"/>
<dbReference type="EMBL" id="BMXA01000002">
    <property type="protein sequence ID" value="GHA09083.1"/>
    <property type="molecule type" value="Genomic_DNA"/>
</dbReference>
<comment type="caution">
    <text evidence="10">The sequence shown here is derived from an EMBL/GenBank/DDBJ whole genome shotgun (WGS) entry which is preliminary data.</text>
</comment>
<evidence type="ECO:0000256" key="7">
    <source>
        <dbReference type="ARBA" id="ARBA00033409"/>
    </source>
</evidence>
<dbReference type="NCBIfam" id="TIGR00613">
    <property type="entry name" value="reco"/>
    <property type="match status" value="1"/>
</dbReference>
<keyword evidence="4 8" id="KW-0227">DNA damage</keyword>
<evidence type="ECO:0000256" key="2">
    <source>
        <dbReference type="ARBA" id="ARBA00007452"/>
    </source>
</evidence>
<dbReference type="InterPro" id="IPR042242">
    <property type="entry name" value="RecO_C"/>
</dbReference>
<evidence type="ECO:0000256" key="4">
    <source>
        <dbReference type="ARBA" id="ARBA00022763"/>
    </source>
</evidence>
<reference evidence="10" key="1">
    <citation type="journal article" date="2014" name="Int. J. Syst. Evol. Microbiol.">
        <title>Complete genome sequence of Corynebacterium casei LMG S-19264T (=DSM 44701T), isolated from a smear-ripened cheese.</title>
        <authorList>
            <consortium name="US DOE Joint Genome Institute (JGI-PGF)"/>
            <person name="Walter F."/>
            <person name="Albersmeier A."/>
            <person name="Kalinowski J."/>
            <person name="Ruckert C."/>
        </authorList>
    </citation>
    <scope>NUCLEOTIDE SEQUENCE</scope>
    <source>
        <strain evidence="10">KCTC 12711</strain>
    </source>
</reference>
<reference evidence="10" key="2">
    <citation type="submission" date="2020-09" db="EMBL/GenBank/DDBJ databases">
        <authorList>
            <person name="Sun Q."/>
            <person name="Kim S."/>
        </authorList>
    </citation>
    <scope>NUCLEOTIDE SEQUENCE</scope>
    <source>
        <strain evidence="10">KCTC 12711</strain>
    </source>
</reference>
<dbReference type="InterPro" id="IPR012340">
    <property type="entry name" value="NA-bd_OB-fold"/>
</dbReference>
<comment type="similarity">
    <text evidence="2 8">Belongs to the RecO family.</text>
</comment>
<accession>A0A918VMU5</accession>
<evidence type="ECO:0000259" key="9">
    <source>
        <dbReference type="Pfam" id="PF11967"/>
    </source>
</evidence>
<dbReference type="SUPFAM" id="SSF50249">
    <property type="entry name" value="Nucleic acid-binding proteins"/>
    <property type="match status" value="1"/>
</dbReference>
<feature type="domain" description="DNA replication/recombination mediator RecO N-terminal" evidence="9">
    <location>
        <begin position="1"/>
        <end position="75"/>
    </location>
</feature>
<dbReference type="GO" id="GO:0006302">
    <property type="term" value="P:double-strand break repair"/>
    <property type="evidence" value="ECO:0007669"/>
    <property type="project" value="TreeGrafter"/>
</dbReference>
<evidence type="ECO:0000313" key="11">
    <source>
        <dbReference type="Proteomes" id="UP000614811"/>
    </source>
</evidence>
<protein>
    <recommendedName>
        <fullName evidence="3 8">DNA repair protein RecO</fullName>
    </recommendedName>
    <alternativeName>
        <fullName evidence="7 8">Recombination protein O</fullName>
    </alternativeName>
</protein>
<dbReference type="InterPro" id="IPR022572">
    <property type="entry name" value="DNA_rep/recomb_RecO_N"/>
</dbReference>
<dbReference type="HAMAP" id="MF_00201">
    <property type="entry name" value="RecO"/>
    <property type="match status" value="1"/>
</dbReference>
<evidence type="ECO:0000256" key="1">
    <source>
        <dbReference type="ARBA" id="ARBA00003065"/>
    </source>
</evidence>
<dbReference type="RefSeq" id="WP_189400131.1">
    <property type="nucleotide sequence ID" value="NZ_BMXA01000002.1"/>
</dbReference>
<dbReference type="GO" id="GO:0043590">
    <property type="term" value="C:bacterial nucleoid"/>
    <property type="evidence" value="ECO:0007669"/>
    <property type="project" value="TreeGrafter"/>
</dbReference>
<evidence type="ECO:0000256" key="3">
    <source>
        <dbReference type="ARBA" id="ARBA00021310"/>
    </source>
</evidence>
<comment type="function">
    <text evidence="1 8">Involved in DNA repair and RecF pathway recombination.</text>
</comment>
<dbReference type="Pfam" id="PF02565">
    <property type="entry name" value="RecO_C"/>
    <property type="match status" value="1"/>
</dbReference>
<keyword evidence="11" id="KW-1185">Reference proteome</keyword>
<dbReference type="PANTHER" id="PTHR33991">
    <property type="entry name" value="DNA REPAIR PROTEIN RECO"/>
    <property type="match status" value="1"/>
</dbReference>
<evidence type="ECO:0000256" key="6">
    <source>
        <dbReference type="ARBA" id="ARBA00023204"/>
    </source>
</evidence>
<dbReference type="PANTHER" id="PTHR33991:SF1">
    <property type="entry name" value="DNA REPAIR PROTEIN RECO"/>
    <property type="match status" value="1"/>
</dbReference>
<dbReference type="Gene3D" id="2.40.50.140">
    <property type="entry name" value="Nucleic acid-binding proteins"/>
    <property type="match status" value="1"/>
</dbReference>
<name>A0A918VMU5_9GAMM</name>
<keyword evidence="6 8" id="KW-0234">DNA repair</keyword>
<dbReference type="InterPro" id="IPR003717">
    <property type="entry name" value="RecO"/>
</dbReference>
<evidence type="ECO:0000313" key="10">
    <source>
        <dbReference type="EMBL" id="GHA09083.1"/>
    </source>
</evidence>
<dbReference type="GO" id="GO:0006310">
    <property type="term" value="P:DNA recombination"/>
    <property type="evidence" value="ECO:0007669"/>
    <property type="project" value="UniProtKB-UniRule"/>
</dbReference>
<evidence type="ECO:0000256" key="5">
    <source>
        <dbReference type="ARBA" id="ARBA00023172"/>
    </source>
</evidence>
<sequence length="248" mass="28391">MRTHQQPSYILLNRPYSETSWIVEVFSREYGRIALMAKGARRIKSKLKSVLMPFQPTLLSWTGKGEVPTLTAAEIDLSDFNVYVQEMTGDALVCGFYCNELLTRLLHRHDPHHDLFDRYHQTIKSLSDPENASRLSSVLRGFERTIIKETGYEVNFVHESDGKTPLRDDGHYQFHAGQGFIRMPHPHNNTVSGSTIRAMSVGMDENTPPHQQAQGKRIMRDILRHSLGHKEIVSRALFYPKAKPQPPK</sequence>
<dbReference type="Pfam" id="PF11967">
    <property type="entry name" value="RecO_N"/>
    <property type="match status" value="1"/>
</dbReference>
<evidence type="ECO:0000256" key="8">
    <source>
        <dbReference type="HAMAP-Rule" id="MF_00201"/>
    </source>
</evidence>